<evidence type="ECO:0000313" key="6">
    <source>
        <dbReference type="Proteomes" id="UP000502533"/>
    </source>
</evidence>
<dbReference type="GO" id="GO:0043190">
    <property type="term" value="C:ATP-binding cassette (ABC) transporter complex"/>
    <property type="evidence" value="ECO:0007669"/>
    <property type="project" value="InterPro"/>
</dbReference>
<reference evidence="5 6" key="1">
    <citation type="submission" date="2020-03" db="EMBL/GenBank/DDBJ databases">
        <title>Isolation of cellulose-producing strains, genome characterization and application of the synthesized cellulose films as an economical and sustainable material for piezoelectric sensor construction.</title>
        <authorList>
            <person name="Mangayil R.K."/>
        </authorList>
    </citation>
    <scope>NUCLEOTIDE SEQUENCE [LARGE SCALE GENOMIC DNA]</scope>
    <source>
        <strain evidence="5 6">ENS 9a1a</strain>
    </source>
</reference>
<keyword evidence="4 5" id="KW-0067">ATP-binding</keyword>
<keyword evidence="3" id="KW-0547">Nucleotide-binding</keyword>
<proteinExistence type="inferred from homology"/>
<dbReference type="GO" id="GO:0140359">
    <property type="term" value="F:ABC-type transporter activity"/>
    <property type="evidence" value="ECO:0007669"/>
    <property type="project" value="UniProtKB-ARBA"/>
</dbReference>
<keyword evidence="2" id="KW-0813">Transport</keyword>
<dbReference type="Proteomes" id="UP000502533">
    <property type="component" value="Chromosome"/>
</dbReference>
<protein>
    <submittedName>
        <fullName evidence="5">ABC transporter ATP-binding protein</fullName>
    </submittedName>
</protein>
<dbReference type="AlphaFoldDB" id="A0A181CAU2"/>
<evidence type="ECO:0000256" key="2">
    <source>
        <dbReference type="ARBA" id="ARBA00022448"/>
    </source>
</evidence>
<dbReference type="GO" id="GO:0005524">
    <property type="term" value="F:ATP binding"/>
    <property type="evidence" value="ECO:0007669"/>
    <property type="project" value="UniProtKB-KW"/>
</dbReference>
<dbReference type="InterPro" id="IPR013611">
    <property type="entry name" value="Transp-assoc_OB_typ2"/>
</dbReference>
<dbReference type="InterPro" id="IPR008995">
    <property type="entry name" value="Mo/tungstate-bd_C_term_dom"/>
</dbReference>
<dbReference type="SUPFAM" id="SSF50331">
    <property type="entry name" value="MOP-like"/>
    <property type="match status" value="1"/>
</dbReference>
<sequence>MTTVAIENLTRHFGRTRALDDISLSIDDGHFVSFLGPSGCGKSTTLRVLAGFDACDRGRILFDGQDVAALPPEQRDIGMVFQSYALFPHMTVGQNVAFGLEMRRLPRDAIRQRVRAVLDLVHLADHSDRHPRQLSGGQQQRVALARALVIEPRILLLDEPLANLDAILREEMRVFIRELQQRIGITTIYVTHDQAEAMAMSDMIVVMFGGRVAQVAPPRDLYECPGSLQVASFVGQANYLVGHVAHDNGRLAVVTPLGTRPLDGRSAITAPAPARNILIRPESICITPPAASDAVPATVISVQYGGNLTNYVLALADGQQLHVQTATPPSHAGGDRVGVRLADAPLWVIPDCRP</sequence>
<name>A0A181CAU2_9PROT</name>
<dbReference type="GO" id="GO:0016887">
    <property type="term" value="F:ATP hydrolysis activity"/>
    <property type="evidence" value="ECO:0007669"/>
    <property type="project" value="InterPro"/>
</dbReference>
<dbReference type="RefSeq" id="WP_007398695.1">
    <property type="nucleotide sequence ID" value="NZ_CALMTF010000093.1"/>
</dbReference>
<dbReference type="InterPro" id="IPR050093">
    <property type="entry name" value="ABC_SmlMolc_Importer"/>
</dbReference>
<dbReference type="InterPro" id="IPR003439">
    <property type="entry name" value="ABC_transporter-like_ATP-bd"/>
</dbReference>
<dbReference type="KEGG" id="kre:GWK63_08115"/>
<evidence type="ECO:0000256" key="1">
    <source>
        <dbReference type="ARBA" id="ARBA00005417"/>
    </source>
</evidence>
<dbReference type="EMBL" id="CP050139">
    <property type="protein sequence ID" value="QIP35431.1"/>
    <property type="molecule type" value="Genomic_DNA"/>
</dbReference>
<dbReference type="Pfam" id="PF08402">
    <property type="entry name" value="TOBE_2"/>
    <property type="match status" value="1"/>
</dbReference>
<dbReference type="FunFam" id="3.40.50.300:FF:000042">
    <property type="entry name" value="Maltose/maltodextrin ABC transporter, ATP-binding protein"/>
    <property type="match status" value="1"/>
</dbReference>
<organism evidence="5 6">
    <name type="scientific">Komagataeibacter rhaeticus</name>
    <dbReference type="NCBI Taxonomy" id="215221"/>
    <lineage>
        <taxon>Bacteria</taxon>
        <taxon>Pseudomonadati</taxon>
        <taxon>Pseudomonadota</taxon>
        <taxon>Alphaproteobacteria</taxon>
        <taxon>Acetobacterales</taxon>
        <taxon>Acetobacteraceae</taxon>
        <taxon>Komagataeibacter</taxon>
    </lineage>
</organism>
<comment type="similarity">
    <text evidence="1">Belongs to the ABC transporter superfamily.</text>
</comment>
<dbReference type="SUPFAM" id="SSF52540">
    <property type="entry name" value="P-loop containing nucleoside triphosphate hydrolases"/>
    <property type="match status" value="1"/>
</dbReference>
<dbReference type="PROSITE" id="PS50893">
    <property type="entry name" value="ABC_TRANSPORTER_2"/>
    <property type="match status" value="1"/>
</dbReference>
<dbReference type="InterPro" id="IPR027417">
    <property type="entry name" value="P-loop_NTPase"/>
</dbReference>
<dbReference type="PROSITE" id="PS00211">
    <property type="entry name" value="ABC_TRANSPORTER_1"/>
    <property type="match status" value="1"/>
</dbReference>
<dbReference type="InterPro" id="IPR017871">
    <property type="entry name" value="ABC_transporter-like_CS"/>
</dbReference>
<evidence type="ECO:0000256" key="4">
    <source>
        <dbReference type="ARBA" id="ARBA00022840"/>
    </source>
</evidence>
<dbReference type="GeneID" id="85022116"/>
<dbReference type="InterPro" id="IPR003593">
    <property type="entry name" value="AAA+_ATPase"/>
</dbReference>
<dbReference type="PANTHER" id="PTHR42781:SF4">
    <property type="entry name" value="SPERMIDINE_PUTRESCINE IMPORT ATP-BINDING PROTEIN POTA"/>
    <property type="match status" value="1"/>
</dbReference>
<evidence type="ECO:0000313" key="5">
    <source>
        <dbReference type="EMBL" id="QIP35431.1"/>
    </source>
</evidence>
<dbReference type="Gene3D" id="3.40.50.300">
    <property type="entry name" value="P-loop containing nucleotide triphosphate hydrolases"/>
    <property type="match status" value="1"/>
</dbReference>
<accession>A0A181CAU2</accession>
<dbReference type="PANTHER" id="PTHR42781">
    <property type="entry name" value="SPERMIDINE/PUTRESCINE IMPORT ATP-BINDING PROTEIN POTA"/>
    <property type="match status" value="1"/>
</dbReference>
<keyword evidence="6" id="KW-1185">Reference proteome</keyword>
<evidence type="ECO:0000256" key="3">
    <source>
        <dbReference type="ARBA" id="ARBA00022741"/>
    </source>
</evidence>
<dbReference type="Pfam" id="PF00005">
    <property type="entry name" value="ABC_tran"/>
    <property type="match status" value="1"/>
</dbReference>
<gene>
    <name evidence="5" type="ORF">GWK63_08115</name>
</gene>
<dbReference type="SMART" id="SM00382">
    <property type="entry name" value="AAA"/>
    <property type="match status" value="1"/>
</dbReference>